<dbReference type="OrthoDB" id="188741at2759"/>
<evidence type="ECO:0008006" key="5">
    <source>
        <dbReference type="Google" id="ProtNLM"/>
    </source>
</evidence>
<gene>
    <name evidence="3" type="ORF">PSYICH_LOCUS2596</name>
</gene>
<dbReference type="PANTHER" id="PTHR16275">
    <property type="entry name" value="COILED-COIL DOMAIN-CONTAINING PROTEIN 40"/>
    <property type="match status" value="1"/>
</dbReference>
<feature type="coiled-coil region" evidence="1">
    <location>
        <begin position="310"/>
        <end position="372"/>
    </location>
</feature>
<reference evidence="3" key="1">
    <citation type="submission" date="2022-01" db="EMBL/GenBank/DDBJ databases">
        <authorList>
            <person name="King R."/>
        </authorList>
    </citation>
    <scope>NUCLEOTIDE SEQUENCE</scope>
</reference>
<feature type="coiled-coil region" evidence="1">
    <location>
        <begin position="613"/>
        <end position="647"/>
    </location>
</feature>
<feature type="coiled-coil region" evidence="1">
    <location>
        <begin position="97"/>
        <end position="134"/>
    </location>
</feature>
<evidence type="ECO:0000256" key="1">
    <source>
        <dbReference type="SAM" id="Coils"/>
    </source>
</evidence>
<dbReference type="InterPro" id="IPR037386">
    <property type="entry name" value="CCDC40"/>
</dbReference>
<feature type="coiled-coil region" evidence="1">
    <location>
        <begin position="37"/>
        <end position="64"/>
    </location>
</feature>
<sequence>MSETNDSKEEPNGNIDYSNYLLDPDHPILVPFQKALKEHLQAQIDRLKDELFEMEDDIKKKETEIVDVGVRAYEVQQQVCSQQKTLNGLINDIQTVAAAQEKEEEDLKVNTKELKEAQNKLYQTEKCNRELMNEIDGLGALTRQLTQSENQMESHITISKRKVEKSRKDNDQLANDKRKQDYLVHQLTTEVWKIENEIETSNHQLRLKEEDVEEMEQKIALGSTNITALQSELKALLFSWTSVLCAVGNRDKGLECLNKELNKQEEKHKSILTEIGVSKKLIKKEHTENQRFTSIKERIYEDIKNNRILIEEQTNLKTILDKEYHEVEKNMEQMDKDIKKTQQDYHMKKLAYNSMEYEYKKLANNKSNIEQEIFQCIKGEIANDLYGKKAVKMLRDIGDKRQDIEVMIYEAENKRTSLHSEIESQKFKISELNNLHEETKEQLSQTDDLANRMKAEFRKYELLYRKREKQVLMLNEKLEQKLALNELDTIARAELKINDLTKLIDESQQAIKTLQVFWMREQKNILTVSKERQDQIHEISLLKKQVLILEQKNVRICDKIDTLKNREEKTQHSINILTNRAAILCDMVYKSKTKKNCLDRDNAFLQGKYDFKLKDAELELLKLEGEIADIEEEKLSISQELIAINREGLEWEKKFQLARDAVKNLRFNEKCGDAANMRMEIHKMQVIYEQLKKAQEKLLKDLQQTVLKRNMIYQESELRHATDKLKKNGDRSKINVQKKLDNLKNKIKQVKNETQSIKNKFKQITNDIEEAHSKRELILKEPVLDKEYKNMLKKKLDDSINNRQFKFELLVFQQKKASMYSLIAENRTPYTVYRKESDLITEYNKQKDINNKLLKVTDVVKFSFPDRANEVQRLCNTLAIVSLCMYT</sequence>
<dbReference type="EMBL" id="OV651823">
    <property type="protein sequence ID" value="CAH1101654.1"/>
    <property type="molecule type" value="Genomic_DNA"/>
</dbReference>
<feature type="coiled-coil region" evidence="1">
    <location>
        <begin position="733"/>
        <end position="767"/>
    </location>
</feature>
<keyword evidence="4" id="KW-1185">Reference proteome</keyword>
<dbReference type="GO" id="GO:0035082">
    <property type="term" value="P:axoneme assembly"/>
    <property type="evidence" value="ECO:0007669"/>
    <property type="project" value="InterPro"/>
</dbReference>
<proteinExistence type="predicted"/>
<name>A0A9P0CG80_9CUCU</name>
<dbReference type="PANTHER" id="PTHR16275:SF8">
    <property type="entry name" value="COILED-COIL DOMAIN-CONTAINING PROTEIN 40"/>
    <property type="match status" value="1"/>
</dbReference>
<evidence type="ECO:0000256" key="2">
    <source>
        <dbReference type="SAM" id="MobiDB-lite"/>
    </source>
</evidence>
<organism evidence="3 4">
    <name type="scientific">Psylliodes chrysocephalus</name>
    <dbReference type="NCBI Taxonomy" id="3402493"/>
    <lineage>
        <taxon>Eukaryota</taxon>
        <taxon>Metazoa</taxon>
        <taxon>Ecdysozoa</taxon>
        <taxon>Arthropoda</taxon>
        <taxon>Hexapoda</taxon>
        <taxon>Insecta</taxon>
        <taxon>Pterygota</taxon>
        <taxon>Neoptera</taxon>
        <taxon>Endopterygota</taxon>
        <taxon>Coleoptera</taxon>
        <taxon>Polyphaga</taxon>
        <taxon>Cucujiformia</taxon>
        <taxon>Chrysomeloidea</taxon>
        <taxon>Chrysomelidae</taxon>
        <taxon>Galerucinae</taxon>
        <taxon>Alticini</taxon>
        <taxon>Psylliodes</taxon>
    </lineage>
</organism>
<feature type="compositionally biased region" description="Basic and acidic residues" evidence="2">
    <location>
        <begin position="166"/>
        <end position="177"/>
    </location>
</feature>
<evidence type="ECO:0000313" key="3">
    <source>
        <dbReference type="EMBL" id="CAH1101654.1"/>
    </source>
</evidence>
<dbReference type="GO" id="GO:0005737">
    <property type="term" value="C:cytoplasm"/>
    <property type="evidence" value="ECO:0007669"/>
    <property type="project" value="TreeGrafter"/>
</dbReference>
<feature type="coiled-coil region" evidence="1">
    <location>
        <begin position="422"/>
        <end position="456"/>
    </location>
</feature>
<dbReference type="AlphaFoldDB" id="A0A9P0CG80"/>
<feature type="region of interest" description="Disordered" evidence="2">
    <location>
        <begin position="153"/>
        <end position="177"/>
    </location>
</feature>
<dbReference type="Proteomes" id="UP001153636">
    <property type="component" value="Chromosome 11"/>
</dbReference>
<evidence type="ECO:0000313" key="4">
    <source>
        <dbReference type="Proteomes" id="UP001153636"/>
    </source>
</evidence>
<protein>
    <recommendedName>
        <fullName evidence="5">Coiled-coil domain-containing protein 40</fullName>
    </recommendedName>
</protein>
<keyword evidence="1" id="KW-0175">Coiled coil</keyword>
<accession>A0A9P0CG80</accession>